<name>A0A371BBR6_9BRAD</name>
<sequence length="103" mass="10725">MIEKDAFGFFIVIALMTIVVYLGRIGGFWLIGRLVIGPRLRRMLDALPGAIIAATVAPALVQGGLRAILALTATLVVMIAIRKDFAAVVAGVAVAAAAFAYGI</sequence>
<keyword evidence="1" id="KW-0472">Membrane</keyword>
<dbReference type="Pfam" id="PF05437">
    <property type="entry name" value="AzlD"/>
    <property type="match status" value="1"/>
</dbReference>
<feature type="transmembrane region" description="Helical" evidence="1">
    <location>
        <begin position="6"/>
        <end position="31"/>
    </location>
</feature>
<keyword evidence="1" id="KW-0812">Transmembrane</keyword>
<proteinExistence type="predicted"/>
<organism evidence="2 3">
    <name type="scientific">Undibacter mobilis</name>
    <dbReference type="NCBI Taxonomy" id="2292256"/>
    <lineage>
        <taxon>Bacteria</taxon>
        <taxon>Pseudomonadati</taxon>
        <taxon>Pseudomonadota</taxon>
        <taxon>Alphaproteobacteria</taxon>
        <taxon>Hyphomicrobiales</taxon>
        <taxon>Nitrobacteraceae</taxon>
        <taxon>Undibacter</taxon>
    </lineage>
</organism>
<reference evidence="3" key="1">
    <citation type="submission" date="2018-08" db="EMBL/GenBank/DDBJ databases">
        <authorList>
            <person name="Kim S.-J."/>
            <person name="Jung G.-Y."/>
        </authorList>
    </citation>
    <scope>NUCLEOTIDE SEQUENCE [LARGE SCALE GENOMIC DNA]</scope>
    <source>
        <strain evidence="3">GY_H</strain>
    </source>
</reference>
<gene>
    <name evidence="2" type="ORF">DXH78_09590</name>
</gene>
<evidence type="ECO:0000313" key="2">
    <source>
        <dbReference type="EMBL" id="RDV04791.1"/>
    </source>
</evidence>
<keyword evidence="3" id="KW-1185">Reference proteome</keyword>
<protein>
    <submittedName>
        <fullName evidence="2">AzlD domain-containing protein</fullName>
    </submittedName>
</protein>
<dbReference type="InterPro" id="IPR008407">
    <property type="entry name" value="Brnchd-chn_aa_trnsp_AzlD"/>
</dbReference>
<evidence type="ECO:0000313" key="3">
    <source>
        <dbReference type="Proteomes" id="UP000263993"/>
    </source>
</evidence>
<dbReference type="RefSeq" id="WP_115516816.1">
    <property type="nucleotide sequence ID" value="NZ_QRGO01000001.1"/>
</dbReference>
<dbReference type="OrthoDB" id="7679326at2"/>
<feature type="transmembrane region" description="Helical" evidence="1">
    <location>
        <begin position="51"/>
        <end position="79"/>
    </location>
</feature>
<comment type="caution">
    <text evidence="2">The sequence shown here is derived from an EMBL/GenBank/DDBJ whole genome shotgun (WGS) entry which is preliminary data.</text>
</comment>
<dbReference type="AlphaFoldDB" id="A0A371BBR6"/>
<dbReference type="EMBL" id="QRGO01000001">
    <property type="protein sequence ID" value="RDV04791.1"/>
    <property type="molecule type" value="Genomic_DNA"/>
</dbReference>
<dbReference type="Proteomes" id="UP000263993">
    <property type="component" value="Unassembled WGS sequence"/>
</dbReference>
<evidence type="ECO:0000256" key="1">
    <source>
        <dbReference type="SAM" id="Phobius"/>
    </source>
</evidence>
<keyword evidence="1" id="KW-1133">Transmembrane helix</keyword>
<feature type="transmembrane region" description="Helical" evidence="1">
    <location>
        <begin position="85"/>
        <end position="102"/>
    </location>
</feature>
<accession>A0A371BBR6</accession>